<evidence type="ECO:0000313" key="2">
    <source>
        <dbReference type="EMBL" id="EWS82226.1"/>
    </source>
</evidence>
<reference evidence="2 3" key="1">
    <citation type="submission" date="2014-02" db="EMBL/GenBank/DDBJ databases">
        <title>Genome sequence of Brachybacterium phenoliresistens strain W13A50.</title>
        <authorList>
            <person name="Wang X."/>
        </authorList>
    </citation>
    <scope>NUCLEOTIDE SEQUENCE [LARGE SCALE GENOMIC DNA]</scope>
    <source>
        <strain evidence="2 3">W13A50</strain>
    </source>
</reference>
<dbReference type="InterPro" id="IPR001466">
    <property type="entry name" value="Beta-lactam-related"/>
</dbReference>
<evidence type="ECO:0000313" key="3">
    <source>
        <dbReference type="Proteomes" id="UP000023067"/>
    </source>
</evidence>
<dbReference type="InterPro" id="IPR012338">
    <property type="entry name" value="Beta-lactam/transpept-like"/>
</dbReference>
<dbReference type="eggNOG" id="COG1680">
    <property type="taxonomic scope" value="Bacteria"/>
</dbReference>
<comment type="caution">
    <text evidence="2">The sequence shown here is derived from an EMBL/GenBank/DDBJ whole genome shotgun (WGS) entry which is preliminary data.</text>
</comment>
<dbReference type="STRING" id="396014.BF93_11410"/>
<dbReference type="HOGENOM" id="CLU_844462_0_0_11"/>
<name>Z9JWP7_9MICO</name>
<sequence length="318" mass="33557">MTDLSAAFDLVRRHVAEDRLPTAVLGVADAQGILALDGFGAREDARYLLYSVTKPLVGITAARLVQQGLLTPQTPLAEALTGFGAEREDTVRLRHLVSHTSGIAEPPLDSRAPLREELLRSGRDFAAGTASRYSSLAFEGVAAMIEHAGAAPWDRQLQDWAASAGAAGLSLEPGDALRTVDAAAAGMDEERLLARRHPGAGLSGTAEDLLSIGRALLSGGGEVLRPATLAMMLRPLTGDIPRLGPYPAERGQDWGFSWNLPRRAPGLIDTDLYGHGGWAGTAFWVHPGAGVCWVLLTNRAQRPGVDVDAIDNAVIGAL</sequence>
<organism evidence="2 3">
    <name type="scientific">Brachybacterium phenoliresistens</name>
    <dbReference type="NCBI Taxonomy" id="396014"/>
    <lineage>
        <taxon>Bacteria</taxon>
        <taxon>Bacillati</taxon>
        <taxon>Actinomycetota</taxon>
        <taxon>Actinomycetes</taxon>
        <taxon>Micrococcales</taxon>
        <taxon>Dermabacteraceae</taxon>
        <taxon>Brachybacterium</taxon>
    </lineage>
</organism>
<dbReference type="RefSeq" id="WP_038370771.1">
    <property type="nucleotide sequence ID" value="NZ_KK069989.1"/>
</dbReference>
<dbReference type="Gene3D" id="3.40.710.10">
    <property type="entry name" value="DD-peptidase/beta-lactamase superfamily"/>
    <property type="match status" value="1"/>
</dbReference>
<dbReference type="PANTHER" id="PTHR43283">
    <property type="entry name" value="BETA-LACTAMASE-RELATED"/>
    <property type="match status" value="1"/>
</dbReference>
<dbReference type="PATRIC" id="fig|396014.3.peg.788"/>
<keyword evidence="3" id="KW-1185">Reference proteome</keyword>
<dbReference type="SUPFAM" id="SSF56601">
    <property type="entry name" value="beta-lactamase/transpeptidase-like"/>
    <property type="match status" value="1"/>
</dbReference>
<accession>Z9JWP7</accession>
<protein>
    <submittedName>
        <fullName evidence="2">Beta-lactamase</fullName>
    </submittedName>
</protein>
<gene>
    <name evidence="2" type="ORF">BF93_11410</name>
</gene>
<dbReference type="Pfam" id="PF00144">
    <property type="entry name" value="Beta-lactamase"/>
    <property type="match status" value="1"/>
</dbReference>
<dbReference type="Proteomes" id="UP000023067">
    <property type="component" value="Unassembled WGS sequence"/>
</dbReference>
<dbReference type="EMBL" id="JDYK01000003">
    <property type="protein sequence ID" value="EWS82226.1"/>
    <property type="molecule type" value="Genomic_DNA"/>
</dbReference>
<proteinExistence type="predicted"/>
<dbReference type="InterPro" id="IPR050789">
    <property type="entry name" value="Diverse_Enzym_Activities"/>
</dbReference>
<feature type="domain" description="Beta-lactamase-related" evidence="1">
    <location>
        <begin position="9"/>
        <end position="310"/>
    </location>
</feature>
<evidence type="ECO:0000259" key="1">
    <source>
        <dbReference type="Pfam" id="PF00144"/>
    </source>
</evidence>
<dbReference type="OrthoDB" id="3502201at2"/>
<dbReference type="AlphaFoldDB" id="Z9JWP7"/>